<dbReference type="RefSeq" id="WP_386427981.1">
    <property type="nucleotide sequence ID" value="NZ_JBHSBB010000008.1"/>
</dbReference>
<evidence type="ECO:0000259" key="2">
    <source>
        <dbReference type="PROSITE" id="PS51664"/>
    </source>
</evidence>
<dbReference type="Pfam" id="PF02624">
    <property type="entry name" value="YcaO"/>
    <property type="match status" value="1"/>
</dbReference>
<feature type="compositionally biased region" description="Low complexity" evidence="1">
    <location>
        <begin position="1"/>
        <end position="26"/>
    </location>
</feature>
<gene>
    <name evidence="3" type="ORF">ACFO3J_09300</name>
</gene>
<feature type="region of interest" description="Disordered" evidence="1">
    <location>
        <begin position="1"/>
        <end position="31"/>
    </location>
</feature>
<sequence>MTTPRHAPVPVPAARTTRTARTPRAPQAGERELDLSSAWARGHNAVAEAQLTPRLTDLGDAWRCHLHRGDGTGARGAGGSGRGTFQVALVGALYEALEHHHSHAAGLSSAELVLRRPHELAAGELADDPAVALLRHGPDTPMACRRHTAVSGPGALDVPLFLTCPSYLDIQAAELRERAGDGFEYTSVSRYSTNSGCAIGATHTEALVHALAEVVERDAFSLLLATTFLTATPPPLRQVDPATLPADLARLHSHAEQRLARPVHLIDMTTDLGVPAYCAHVTSAGGRPAQGQGASLSSEYAAHSALSELLQLCALRAADHRIPPDYRTLRHRPRLLAAGQADFDPHLRTATTIPFTGTDAPLTPQEHAERLTARLGARGYTPYARTLRRASNGVSTVSVFVPGLERFFAVTQGAAVIPGPRALSRARAHSHEGQG</sequence>
<dbReference type="InterPro" id="IPR003776">
    <property type="entry name" value="YcaO-like_dom"/>
</dbReference>
<dbReference type="PROSITE" id="PS51664">
    <property type="entry name" value="YCAO"/>
    <property type="match status" value="1"/>
</dbReference>
<dbReference type="PANTHER" id="PTHR37809">
    <property type="entry name" value="RIBOSOMAL PROTEIN S12 METHYLTHIOTRANSFERASE ACCESSORY FACTOR YCAO"/>
    <property type="match status" value="1"/>
</dbReference>
<proteinExistence type="predicted"/>
<accession>A0ABV8HHZ9</accession>
<evidence type="ECO:0000313" key="3">
    <source>
        <dbReference type="EMBL" id="MFC4031673.1"/>
    </source>
</evidence>
<feature type="domain" description="YcaO" evidence="2">
    <location>
        <begin position="79"/>
        <end position="435"/>
    </location>
</feature>
<evidence type="ECO:0000313" key="4">
    <source>
        <dbReference type="Proteomes" id="UP001595765"/>
    </source>
</evidence>
<dbReference type="Gene3D" id="3.30.1330.230">
    <property type="match status" value="1"/>
</dbReference>
<dbReference type="Proteomes" id="UP001595765">
    <property type="component" value="Unassembled WGS sequence"/>
</dbReference>
<evidence type="ECO:0000256" key="1">
    <source>
        <dbReference type="SAM" id="MobiDB-lite"/>
    </source>
</evidence>
<comment type="caution">
    <text evidence="3">The sequence shown here is derived from an EMBL/GenBank/DDBJ whole genome shotgun (WGS) entry which is preliminary data.</text>
</comment>
<protein>
    <submittedName>
        <fullName evidence="3">YcaO-like family protein</fullName>
    </submittedName>
</protein>
<keyword evidence="4" id="KW-1185">Reference proteome</keyword>
<name>A0ABV8HHZ9_9ACTN</name>
<dbReference type="PANTHER" id="PTHR37809:SF1">
    <property type="entry name" value="RIBOSOMAL PROTEIN S12 METHYLTHIOTRANSFERASE ACCESSORY FACTOR YCAO"/>
    <property type="match status" value="1"/>
</dbReference>
<organism evidence="3 4">
    <name type="scientific">Streptomyces polygonati</name>
    <dbReference type="NCBI Taxonomy" id="1617087"/>
    <lineage>
        <taxon>Bacteria</taxon>
        <taxon>Bacillati</taxon>
        <taxon>Actinomycetota</taxon>
        <taxon>Actinomycetes</taxon>
        <taxon>Kitasatosporales</taxon>
        <taxon>Streptomycetaceae</taxon>
        <taxon>Streptomyces</taxon>
    </lineage>
</organism>
<reference evidence="4" key="1">
    <citation type="journal article" date="2019" name="Int. J. Syst. Evol. Microbiol.">
        <title>The Global Catalogue of Microorganisms (GCM) 10K type strain sequencing project: providing services to taxonomists for standard genome sequencing and annotation.</title>
        <authorList>
            <consortium name="The Broad Institute Genomics Platform"/>
            <consortium name="The Broad Institute Genome Sequencing Center for Infectious Disease"/>
            <person name="Wu L."/>
            <person name="Ma J."/>
        </authorList>
    </citation>
    <scope>NUCLEOTIDE SEQUENCE [LARGE SCALE GENOMIC DNA]</scope>
    <source>
        <strain evidence="4">CGMCC 4.7237</strain>
    </source>
</reference>
<dbReference type="EMBL" id="JBHSBB010000008">
    <property type="protein sequence ID" value="MFC4031673.1"/>
    <property type="molecule type" value="Genomic_DNA"/>
</dbReference>